<dbReference type="Proteomes" id="UP000255201">
    <property type="component" value="Unassembled WGS sequence"/>
</dbReference>
<dbReference type="AlphaFoldDB" id="A0A376J9B0"/>
<proteinExistence type="predicted"/>
<name>A0A376J9B0_ECOLX</name>
<organism evidence="1 2">
    <name type="scientific">Escherichia coli</name>
    <dbReference type="NCBI Taxonomy" id="562"/>
    <lineage>
        <taxon>Bacteria</taxon>
        <taxon>Pseudomonadati</taxon>
        <taxon>Pseudomonadota</taxon>
        <taxon>Gammaproteobacteria</taxon>
        <taxon>Enterobacterales</taxon>
        <taxon>Enterobacteriaceae</taxon>
        <taxon>Escherichia</taxon>
    </lineage>
</organism>
<protein>
    <submittedName>
        <fullName evidence="1">Uncharacterized protein</fullName>
    </submittedName>
</protein>
<dbReference type="EMBL" id="UFZL01000001">
    <property type="protein sequence ID" value="STE55954.1"/>
    <property type="molecule type" value="Genomic_DNA"/>
</dbReference>
<reference evidence="1 2" key="1">
    <citation type="submission" date="2018-06" db="EMBL/GenBank/DDBJ databases">
        <authorList>
            <consortium name="Pathogen Informatics"/>
            <person name="Doyle S."/>
        </authorList>
    </citation>
    <scope>NUCLEOTIDE SEQUENCE [LARGE SCALE GENOMIC DNA]</scope>
    <source>
        <strain evidence="1 2">NCTC10764</strain>
    </source>
</reference>
<evidence type="ECO:0000313" key="1">
    <source>
        <dbReference type="EMBL" id="STE55954.1"/>
    </source>
</evidence>
<gene>
    <name evidence="1" type="ORF">NCTC10764_02533</name>
</gene>
<evidence type="ECO:0000313" key="2">
    <source>
        <dbReference type="Proteomes" id="UP000255201"/>
    </source>
</evidence>
<sequence>MIVSITMMDTISPEPEFTAQAFYIKRLRFIVDSNSTSDKSRFTLDADSGSCSEC</sequence>
<accession>A0A376J9B0</accession>